<evidence type="ECO:0000256" key="7">
    <source>
        <dbReference type="ARBA" id="ARBA00023065"/>
    </source>
</evidence>
<keyword evidence="5 10" id="KW-0375">Hydrogen ion transport</keyword>
<evidence type="ECO:0000313" key="12">
    <source>
        <dbReference type="EMBL" id="PVD37971.1"/>
    </source>
</evidence>
<dbReference type="GO" id="GO:0045259">
    <property type="term" value="C:proton-transporting ATP synthase complex"/>
    <property type="evidence" value="ECO:0007669"/>
    <property type="project" value="UniProtKB-KW"/>
</dbReference>
<feature type="coiled-coil region" evidence="11">
    <location>
        <begin position="85"/>
        <end position="112"/>
    </location>
</feature>
<evidence type="ECO:0000256" key="11">
    <source>
        <dbReference type="SAM" id="Coils"/>
    </source>
</evidence>
<gene>
    <name evidence="12" type="ORF">C0Q70_00573</name>
</gene>
<comment type="caution">
    <text evidence="12">The sequence shown here is derived from an EMBL/GenBank/DDBJ whole genome shotgun (WGS) entry which is preliminary data.</text>
</comment>
<dbReference type="PIRSF" id="PIRSF005514">
    <property type="entry name" value="ATPase_F0_D_mt"/>
    <property type="match status" value="1"/>
</dbReference>
<dbReference type="Gene3D" id="6.10.280.70">
    <property type="match status" value="1"/>
</dbReference>
<comment type="function">
    <text evidence="10">Mitochondrial membrane ATP synthase (F(1)F(0) ATP synthase or Complex V) produces ATP from ADP in the presence of a proton gradient across the membrane which is generated by electron transport complexes of the respiratory chain. F-type ATPases consist of two structural domains, F(1) - containing the extramembraneous catalytic core, and F(0) - containing the membrane proton channel, linked together by a central stalk and a peripheral stalk. During catalysis, ATP synthesis in the catalytic domain of F(1) is coupled via a rotary mechanism of the central stalk subunits to proton translocation.</text>
</comment>
<dbReference type="SUPFAM" id="SSF161065">
    <property type="entry name" value="ATP synthase D chain-like"/>
    <property type="match status" value="1"/>
</dbReference>
<keyword evidence="11" id="KW-0175">Coiled coil</keyword>
<dbReference type="InterPro" id="IPR008689">
    <property type="entry name" value="ATP_synth_F0_dsu_mt"/>
</dbReference>
<dbReference type="EMBL" id="PZQS01000001">
    <property type="protein sequence ID" value="PVD37971.1"/>
    <property type="molecule type" value="Genomic_DNA"/>
</dbReference>
<evidence type="ECO:0000256" key="1">
    <source>
        <dbReference type="ARBA" id="ARBA00004273"/>
    </source>
</evidence>
<evidence type="ECO:0000313" key="13">
    <source>
        <dbReference type="Proteomes" id="UP000245119"/>
    </source>
</evidence>
<protein>
    <recommendedName>
        <fullName evidence="10">ATP synthase subunit d, mitochondrial</fullName>
    </recommendedName>
</protein>
<sequence length="171" mass="20079">MAARRLAVSAVDWTAFKQRVPPRQQEFFKAFKSKNDNFVNRVHQYPADLPKIDFSYYKGKLPFPALVDEFQKGYENVSIPYPTDKSNTVREIENQEKEALEVSKKFRAERQQEIDDAKLVLSKIDSLPKPDEMTMEMYAYYFPEKAINPQRPTFWPHIPKMQPGHPDSHLI</sequence>
<evidence type="ECO:0000256" key="8">
    <source>
        <dbReference type="ARBA" id="ARBA00023128"/>
    </source>
</evidence>
<evidence type="ECO:0000256" key="3">
    <source>
        <dbReference type="ARBA" id="ARBA00022448"/>
    </source>
</evidence>
<evidence type="ECO:0000256" key="2">
    <source>
        <dbReference type="ARBA" id="ARBA00006842"/>
    </source>
</evidence>
<dbReference type="OMA" id="VSKGRWA"/>
<keyword evidence="9 10" id="KW-0472">Membrane</keyword>
<dbReference type="GO" id="GO:0005743">
    <property type="term" value="C:mitochondrial inner membrane"/>
    <property type="evidence" value="ECO:0007669"/>
    <property type="project" value="UniProtKB-SubCell"/>
</dbReference>
<keyword evidence="8 10" id="KW-0496">Mitochondrion</keyword>
<keyword evidence="7 10" id="KW-0406">Ion transport</keyword>
<dbReference type="AlphaFoldDB" id="A0A2T7PX10"/>
<accession>A0A2T7PX10</accession>
<dbReference type="PANTHER" id="PTHR12700">
    <property type="entry name" value="ATP SYNTHASE SUBUNIT D, MITOCHONDRIAL"/>
    <property type="match status" value="1"/>
</dbReference>
<reference evidence="12 13" key="1">
    <citation type="submission" date="2018-04" db="EMBL/GenBank/DDBJ databases">
        <title>The genome of golden apple snail Pomacea canaliculata provides insight into stress tolerance and invasive adaptation.</title>
        <authorList>
            <person name="Liu C."/>
            <person name="Liu B."/>
            <person name="Ren Y."/>
            <person name="Zhang Y."/>
            <person name="Wang H."/>
            <person name="Li S."/>
            <person name="Jiang F."/>
            <person name="Yin L."/>
            <person name="Zhang G."/>
            <person name="Qian W."/>
            <person name="Fan W."/>
        </authorList>
    </citation>
    <scope>NUCLEOTIDE SEQUENCE [LARGE SCALE GENOMIC DNA]</scope>
    <source>
        <strain evidence="12">SZHN2017</strain>
        <tissue evidence="12">Muscle</tissue>
    </source>
</reference>
<dbReference type="Pfam" id="PF05873">
    <property type="entry name" value="Mt_ATP-synt_D"/>
    <property type="match status" value="1"/>
</dbReference>
<dbReference type="InterPro" id="IPR036228">
    <property type="entry name" value="ATP_synth_F0_dsu_sf_mt"/>
</dbReference>
<keyword evidence="3 10" id="KW-0813">Transport</keyword>
<evidence type="ECO:0000256" key="6">
    <source>
        <dbReference type="ARBA" id="ARBA00022792"/>
    </source>
</evidence>
<evidence type="ECO:0000256" key="10">
    <source>
        <dbReference type="PIRNR" id="PIRNR005514"/>
    </source>
</evidence>
<keyword evidence="4" id="KW-0138">CF(0)</keyword>
<comment type="subcellular location">
    <subcellularLocation>
        <location evidence="1 10">Mitochondrion inner membrane</location>
    </subcellularLocation>
</comment>
<dbReference type="Proteomes" id="UP000245119">
    <property type="component" value="Linkage Group LG1"/>
</dbReference>
<evidence type="ECO:0000256" key="4">
    <source>
        <dbReference type="ARBA" id="ARBA00022547"/>
    </source>
</evidence>
<evidence type="ECO:0000256" key="9">
    <source>
        <dbReference type="ARBA" id="ARBA00023136"/>
    </source>
</evidence>
<comment type="similarity">
    <text evidence="2 10">Belongs to the ATPase d subunit family.</text>
</comment>
<dbReference type="GO" id="GO:0015986">
    <property type="term" value="P:proton motive force-driven ATP synthesis"/>
    <property type="evidence" value="ECO:0007669"/>
    <property type="project" value="UniProtKB-UniRule"/>
</dbReference>
<keyword evidence="6 10" id="KW-0999">Mitochondrion inner membrane</keyword>
<dbReference type="GO" id="GO:0015078">
    <property type="term" value="F:proton transmembrane transporter activity"/>
    <property type="evidence" value="ECO:0007669"/>
    <property type="project" value="InterPro"/>
</dbReference>
<keyword evidence="13" id="KW-1185">Reference proteome</keyword>
<name>A0A2T7PX10_POMCA</name>
<organism evidence="12 13">
    <name type="scientific">Pomacea canaliculata</name>
    <name type="common">Golden apple snail</name>
    <dbReference type="NCBI Taxonomy" id="400727"/>
    <lineage>
        <taxon>Eukaryota</taxon>
        <taxon>Metazoa</taxon>
        <taxon>Spiralia</taxon>
        <taxon>Lophotrochozoa</taxon>
        <taxon>Mollusca</taxon>
        <taxon>Gastropoda</taxon>
        <taxon>Caenogastropoda</taxon>
        <taxon>Architaenioglossa</taxon>
        <taxon>Ampullarioidea</taxon>
        <taxon>Ampullariidae</taxon>
        <taxon>Pomacea</taxon>
    </lineage>
</organism>
<evidence type="ECO:0000256" key="5">
    <source>
        <dbReference type="ARBA" id="ARBA00022781"/>
    </source>
</evidence>
<proteinExistence type="inferred from homology"/>
<dbReference type="STRING" id="400727.A0A2T7PX10"/>
<dbReference type="OrthoDB" id="35799at2759"/>